<dbReference type="AlphaFoldDB" id="A0AAD8HQ42"/>
<evidence type="ECO:0000259" key="1">
    <source>
        <dbReference type="Pfam" id="PF13966"/>
    </source>
</evidence>
<evidence type="ECO:0000313" key="2">
    <source>
        <dbReference type="EMBL" id="KAK1371319.1"/>
    </source>
</evidence>
<reference evidence="2" key="2">
    <citation type="submission" date="2023-05" db="EMBL/GenBank/DDBJ databases">
        <authorList>
            <person name="Schelkunov M.I."/>
        </authorList>
    </citation>
    <scope>NUCLEOTIDE SEQUENCE</scope>
    <source>
        <strain evidence="2">Hsosn_3</strain>
        <tissue evidence="2">Leaf</tissue>
    </source>
</reference>
<reference evidence="2" key="1">
    <citation type="submission" date="2023-02" db="EMBL/GenBank/DDBJ databases">
        <title>Genome of toxic invasive species Heracleum sosnowskyi carries increased number of genes despite the absence of recent whole-genome duplications.</title>
        <authorList>
            <person name="Schelkunov M."/>
            <person name="Shtratnikova V."/>
            <person name="Makarenko M."/>
            <person name="Klepikova A."/>
            <person name="Omelchenko D."/>
            <person name="Novikova G."/>
            <person name="Obukhova E."/>
            <person name="Bogdanov V."/>
            <person name="Penin A."/>
            <person name="Logacheva M."/>
        </authorList>
    </citation>
    <scope>NUCLEOTIDE SEQUENCE</scope>
    <source>
        <strain evidence="2">Hsosn_3</strain>
        <tissue evidence="2">Leaf</tissue>
    </source>
</reference>
<sequence>MINGIDLLEFRPSEIAAAAVLSVAGENQTVDTEKALYRLDHRLGKERVAKCVELMKKSSSWSSLSAISGNGSNELIQSSLPQSPIGVIDVACIRYRSDETTVGSCLPRANARHHHISPKLTHWLSNFDNPRFNLNIGDCILWEGTDLRKIRTWHIWDSIRYKLPEVPWHSFVWHKLKVVRYAHFMWVACHGRLSTLHRLASFGLDILPHCLFCAGGLETLDHILVSCPYSSYILRNLATLVHVDITTEFASWLDLLHNWGNATNQLHRNLLLLLAQIFCYKIWKERNARLHDKESPSTKLLQPLRIWRNSLHRALVRVLCILGSGEILTEYRVGKLALYDVVTGRYKDIIFKGMPSIFQTVAHTGSLN</sequence>
<name>A0AAD8HQ42_9APIA</name>
<dbReference type="EMBL" id="JAUIZM010000008">
    <property type="protein sequence ID" value="KAK1371319.1"/>
    <property type="molecule type" value="Genomic_DNA"/>
</dbReference>
<comment type="caution">
    <text evidence="2">The sequence shown here is derived from an EMBL/GenBank/DDBJ whole genome shotgun (WGS) entry which is preliminary data.</text>
</comment>
<protein>
    <recommendedName>
        <fullName evidence="1">Reverse transcriptase zinc-binding domain-containing protein</fullName>
    </recommendedName>
</protein>
<keyword evidence="3" id="KW-1185">Reference proteome</keyword>
<dbReference type="Pfam" id="PF13966">
    <property type="entry name" value="zf-RVT"/>
    <property type="match status" value="1"/>
</dbReference>
<feature type="domain" description="Reverse transcriptase zinc-binding" evidence="1">
    <location>
        <begin position="154"/>
        <end position="231"/>
    </location>
</feature>
<accession>A0AAD8HQ42</accession>
<organism evidence="2 3">
    <name type="scientific">Heracleum sosnowskyi</name>
    <dbReference type="NCBI Taxonomy" id="360622"/>
    <lineage>
        <taxon>Eukaryota</taxon>
        <taxon>Viridiplantae</taxon>
        <taxon>Streptophyta</taxon>
        <taxon>Embryophyta</taxon>
        <taxon>Tracheophyta</taxon>
        <taxon>Spermatophyta</taxon>
        <taxon>Magnoliopsida</taxon>
        <taxon>eudicotyledons</taxon>
        <taxon>Gunneridae</taxon>
        <taxon>Pentapetalae</taxon>
        <taxon>asterids</taxon>
        <taxon>campanulids</taxon>
        <taxon>Apiales</taxon>
        <taxon>Apiaceae</taxon>
        <taxon>Apioideae</taxon>
        <taxon>apioid superclade</taxon>
        <taxon>Tordylieae</taxon>
        <taxon>Tordyliinae</taxon>
        <taxon>Heracleum</taxon>
    </lineage>
</organism>
<proteinExistence type="predicted"/>
<gene>
    <name evidence="2" type="ORF">POM88_037411</name>
</gene>
<dbReference type="InterPro" id="IPR026960">
    <property type="entry name" value="RVT-Znf"/>
</dbReference>
<dbReference type="Proteomes" id="UP001237642">
    <property type="component" value="Unassembled WGS sequence"/>
</dbReference>
<evidence type="ECO:0000313" key="3">
    <source>
        <dbReference type="Proteomes" id="UP001237642"/>
    </source>
</evidence>